<keyword evidence="3" id="KW-1185">Reference proteome</keyword>
<feature type="compositionally biased region" description="Basic and acidic residues" evidence="1">
    <location>
        <begin position="63"/>
        <end position="74"/>
    </location>
</feature>
<proteinExistence type="predicted"/>
<dbReference type="GO" id="GO:0030686">
    <property type="term" value="C:90S preribosome"/>
    <property type="evidence" value="ECO:0007669"/>
    <property type="project" value="TreeGrafter"/>
</dbReference>
<protein>
    <submittedName>
        <fullName evidence="2">Uncharacterized protein</fullName>
    </submittedName>
</protein>
<dbReference type="EMBL" id="CAKOGP040001668">
    <property type="protein sequence ID" value="CAJ1946311.1"/>
    <property type="molecule type" value="Genomic_DNA"/>
</dbReference>
<comment type="caution">
    <text evidence="2">The sequence shown here is derived from an EMBL/GenBank/DDBJ whole genome shotgun (WGS) entry which is preliminary data.</text>
</comment>
<organism evidence="2 3">
    <name type="scientific">Cylindrotheca closterium</name>
    <dbReference type="NCBI Taxonomy" id="2856"/>
    <lineage>
        <taxon>Eukaryota</taxon>
        <taxon>Sar</taxon>
        <taxon>Stramenopiles</taxon>
        <taxon>Ochrophyta</taxon>
        <taxon>Bacillariophyta</taxon>
        <taxon>Bacillariophyceae</taxon>
        <taxon>Bacillariophycidae</taxon>
        <taxon>Bacillariales</taxon>
        <taxon>Bacillariaceae</taxon>
        <taxon>Cylindrotheca</taxon>
    </lineage>
</organism>
<reference evidence="2" key="1">
    <citation type="submission" date="2023-08" db="EMBL/GenBank/DDBJ databases">
        <authorList>
            <person name="Audoor S."/>
            <person name="Bilcke G."/>
        </authorList>
    </citation>
    <scope>NUCLEOTIDE SEQUENCE</scope>
</reference>
<dbReference type="Proteomes" id="UP001295423">
    <property type="component" value="Unassembled WGS sequence"/>
</dbReference>
<dbReference type="AlphaFoldDB" id="A0AAD2CXY5"/>
<name>A0AAD2CXY5_9STRA</name>
<dbReference type="PANTHER" id="PTHR24030">
    <property type="entry name" value="PROTEIN CMSS1"/>
    <property type="match status" value="1"/>
</dbReference>
<feature type="region of interest" description="Disordered" evidence="1">
    <location>
        <begin position="1"/>
        <end position="74"/>
    </location>
</feature>
<dbReference type="GO" id="GO:0005634">
    <property type="term" value="C:nucleus"/>
    <property type="evidence" value="ECO:0007669"/>
    <property type="project" value="TreeGrafter"/>
</dbReference>
<dbReference type="PANTHER" id="PTHR24030:SF0">
    <property type="entry name" value="PROTEIN CMSS1"/>
    <property type="match status" value="1"/>
</dbReference>
<dbReference type="Pfam" id="PF14617">
    <property type="entry name" value="CMS1"/>
    <property type="match status" value="1"/>
</dbReference>
<dbReference type="InterPro" id="IPR027417">
    <property type="entry name" value="P-loop_NTPase"/>
</dbReference>
<feature type="compositionally biased region" description="Acidic residues" evidence="1">
    <location>
        <begin position="1"/>
        <end position="12"/>
    </location>
</feature>
<evidence type="ECO:0000256" key="1">
    <source>
        <dbReference type="SAM" id="MobiDB-lite"/>
    </source>
</evidence>
<gene>
    <name evidence="2" type="ORF">CYCCA115_LOCUS10452</name>
</gene>
<accession>A0AAD2CXY5</accession>
<dbReference type="InterPro" id="IPR032704">
    <property type="entry name" value="Cms1"/>
</dbReference>
<dbReference type="Gene3D" id="3.40.50.300">
    <property type="entry name" value="P-loop containing nucleotide triphosphate hydrolases"/>
    <property type="match status" value="1"/>
</dbReference>
<evidence type="ECO:0000313" key="2">
    <source>
        <dbReference type="EMBL" id="CAJ1946311.1"/>
    </source>
</evidence>
<sequence length="250" mass="27013">MGGDDLGSEDEFLTAPLRAEDASDDDTSLSDDSSAESNNQASKRSLVETKETGATPSKKQKREARALGDGVRDKSANEQAIELAKFAGMKVHAGQIAISDNRNSPSLMKRIQGIISKKKLKKHNKKGSPLVVVISISARRAVAVLKELSPFNVRVAKLFPKQGSIEEQATQMQSGSMAMAVCTPHRLLALVKEGAMGFGATELLVIDTFADKKRFTVASLPDTAPSLAELLKEAMKEERKNQRPLRVALL</sequence>
<evidence type="ECO:0000313" key="3">
    <source>
        <dbReference type="Proteomes" id="UP001295423"/>
    </source>
</evidence>